<name>A0AAE0DQK3_9ROSI</name>
<dbReference type="Pfam" id="PF00078">
    <property type="entry name" value="RVT_1"/>
    <property type="match status" value="1"/>
</dbReference>
<dbReference type="InterPro" id="IPR026960">
    <property type="entry name" value="RVT-Znf"/>
</dbReference>
<organism evidence="3 4">
    <name type="scientific">Dipteronia sinensis</name>
    <dbReference type="NCBI Taxonomy" id="43782"/>
    <lineage>
        <taxon>Eukaryota</taxon>
        <taxon>Viridiplantae</taxon>
        <taxon>Streptophyta</taxon>
        <taxon>Embryophyta</taxon>
        <taxon>Tracheophyta</taxon>
        <taxon>Spermatophyta</taxon>
        <taxon>Magnoliopsida</taxon>
        <taxon>eudicotyledons</taxon>
        <taxon>Gunneridae</taxon>
        <taxon>Pentapetalae</taxon>
        <taxon>rosids</taxon>
        <taxon>malvids</taxon>
        <taxon>Sapindales</taxon>
        <taxon>Sapindaceae</taxon>
        <taxon>Hippocastanoideae</taxon>
        <taxon>Acereae</taxon>
        <taxon>Dipteronia</taxon>
    </lineage>
</organism>
<dbReference type="AlphaFoldDB" id="A0AAE0DQK3"/>
<evidence type="ECO:0000259" key="2">
    <source>
        <dbReference type="PROSITE" id="PS50878"/>
    </source>
</evidence>
<sequence>MDCNTGLEELPFGAWMRASAPNKLWRRRSNFKPEYQSGNPRSGRVVAGGTLRPQASPDLIVNEKVTNGLNAIVSYVKWRLRWKRRAKVEVTSVPVSDGNETLWKRQALDDDGFEQVVQDREPKRSKFSTEGEVQVSQISAARVSPADRTQCKLVVNAEGRSGGLCLLWTDGVVVDLLSYSKFHIEVKVSFVALKVWRFTGFYGDPDASQRRHSWNLLRRLHNMSELLWLCVGDFNEITADEEKLGGQARPRRLMEEFRDALDSCGLEDLNYTGPAYTWCNKRSGDLLVQERLDRGISCFNFNVLFPCSVVKHLEYWRSDHRPIVVDVLDADGVENRKRSRGGRFHFESCWADKAECRELIQSAWLPWRNVDVGKNIRNVENKLDSLQVEEEKYWQQRSRVGWLKEGDRNTKFVHRKASTRRARTVIRGLYDEMGIWCAGEQALEHVVVGYFSDLFKSEESNCAAINQVLGCMEHKLSSRSRVYLDAPFTVEEVRKAIFDMAPSKAPGPDGLPAFFYQRYWYIVGGLVTDACLKIVNGGESTAAINKTVVCLIPKIKTVEHVRDFWPISLCNVMYKIVGKALANRLQNMISDVILEEQCVLWLMKLDMTKAYDRVEWNFLAMVMERLGFSVEWVRRIMGGISTVSYSFLINGRVCGNVVPTRGLRQGDPLSPYFYLMVIEGSSSLTKSAMLRDDSLLFSKASSDECLIIRRLLEVYSRASGQLVNYRKSGCALVNQFPMLEADRLADMIGVRRVCCHEKYLGLPSFMARNKRAVYNDIKDKIWNKLKDILCWHYSNNKEYLVNGGYKLGMVREEGPISSGSNGGDSWWKKIWSIEVPSKVRIFLWRACKDYIPTMVNLAKQGIDVNGVCHICGKDFETTLHALWHYS</sequence>
<proteinExistence type="predicted"/>
<feature type="region of interest" description="Disordered" evidence="1">
    <location>
        <begin position="30"/>
        <end position="50"/>
    </location>
</feature>
<dbReference type="Gene3D" id="3.60.10.10">
    <property type="entry name" value="Endonuclease/exonuclease/phosphatase"/>
    <property type="match status" value="1"/>
</dbReference>
<dbReference type="Proteomes" id="UP001281410">
    <property type="component" value="Unassembled WGS sequence"/>
</dbReference>
<dbReference type="PANTHER" id="PTHR46890:SF48">
    <property type="entry name" value="RNA-DIRECTED DNA POLYMERASE"/>
    <property type="match status" value="1"/>
</dbReference>
<evidence type="ECO:0000313" key="4">
    <source>
        <dbReference type="Proteomes" id="UP001281410"/>
    </source>
</evidence>
<protein>
    <recommendedName>
        <fullName evidence="2">Reverse transcriptase domain-containing protein</fullName>
    </recommendedName>
</protein>
<feature type="domain" description="Reverse transcriptase" evidence="2">
    <location>
        <begin position="533"/>
        <end position="752"/>
    </location>
</feature>
<dbReference type="SUPFAM" id="SSF56219">
    <property type="entry name" value="DNase I-like"/>
    <property type="match status" value="1"/>
</dbReference>
<evidence type="ECO:0000256" key="1">
    <source>
        <dbReference type="SAM" id="MobiDB-lite"/>
    </source>
</evidence>
<accession>A0AAE0DQK3</accession>
<evidence type="ECO:0000313" key="3">
    <source>
        <dbReference type="EMBL" id="KAK3182761.1"/>
    </source>
</evidence>
<dbReference type="InterPro" id="IPR036691">
    <property type="entry name" value="Endo/exonu/phosph_ase_sf"/>
</dbReference>
<keyword evidence="4" id="KW-1185">Reference proteome</keyword>
<gene>
    <name evidence="3" type="ORF">Dsin_030047</name>
</gene>
<dbReference type="EMBL" id="JANJYJ010000010">
    <property type="protein sequence ID" value="KAK3182761.1"/>
    <property type="molecule type" value="Genomic_DNA"/>
</dbReference>
<dbReference type="PANTHER" id="PTHR46890">
    <property type="entry name" value="NON-LTR RETROLELEMENT REVERSE TRANSCRIPTASE-LIKE PROTEIN-RELATED"/>
    <property type="match status" value="1"/>
</dbReference>
<dbReference type="PROSITE" id="PS50878">
    <property type="entry name" value="RT_POL"/>
    <property type="match status" value="1"/>
</dbReference>
<reference evidence="3" key="1">
    <citation type="journal article" date="2023" name="Plant J.">
        <title>Genome sequences and population genomics provide insights into the demographic history, inbreeding, and mutation load of two 'living fossil' tree species of Dipteronia.</title>
        <authorList>
            <person name="Feng Y."/>
            <person name="Comes H.P."/>
            <person name="Chen J."/>
            <person name="Zhu S."/>
            <person name="Lu R."/>
            <person name="Zhang X."/>
            <person name="Li P."/>
            <person name="Qiu J."/>
            <person name="Olsen K.M."/>
            <person name="Qiu Y."/>
        </authorList>
    </citation>
    <scope>NUCLEOTIDE SEQUENCE</scope>
    <source>
        <strain evidence="3">NBL</strain>
    </source>
</reference>
<dbReference type="Pfam" id="PF13966">
    <property type="entry name" value="zf-RVT"/>
    <property type="match status" value="1"/>
</dbReference>
<dbReference type="InterPro" id="IPR052343">
    <property type="entry name" value="Retrotransposon-Effector_Assoc"/>
</dbReference>
<comment type="caution">
    <text evidence="3">The sequence shown here is derived from an EMBL/GenBank/DDBJ whole genome shotgun (WGS) entry which is preliminary data.</text>
</comment>
<dbReference type="InterPro" id="IPR000477">
    <property type="entry name" value="RT_dom"/>
</dbReference>